<evidence type="ECO:0000259" key="1">
    <source>
        <dbReference type="Pfam" id="PF19160"/>
    </source>
</evidence>
<dbReference type="InterPro" id="IPR059003">
    <property type="entry name" value="At1g61900_C"/>
</dbReference>
<dbReference type="Pfam" id="PF19160">
    <property type="entry name" value="SPARK"/>
    <property type="match status" value="1"/>
</dbReference>
<accession>A0AA38FL90</accession>
<dbReference type="InterPro" id="IPR043891">
    <property type="entry name" value="SPARK"/>
</dbReference>
<comment type="caution">
    <text evidence="3">The sequence shown here is derived from an EMBL/GenBank/DDBJ whole genome shotgun (WGS) entry which is preliminary data.</text>
</comment>
<name>A0AA38FL90_TAXCH</name>
<proteinExistence type="predicted"/>
<reference evidence="3 4" key="1">
    <citation type="journal article" date="2021" name="Nat. Plants">
        <title>The Taxus genome provides insights into paclitaxel biosynthesis.</title>
        <authorList>
            <person name="Xiong X."/>
            <person name="Gou J."/>
            <person name="Liao Q."/>
            <person name="Li Y."/>
            <person name="Zhou Q."/>
            <person name="Bi G."/>
            <person name="Li C."/>
            <person name="Du R."/>
            <person name="Wang X."/>
            <person name="Sun T."/>
            <person name="Guo L."/>
            <person name="Liang H."/>
            <person name="Lu P."/>
            <person name="Wu Y."/>
            <person name="Zhang Z."/>
            <person name="Ro D.K."/>
            <person name="Shang Y."/>
            <person name="Huang S."/>
            <person name="Yan J."/>
        </authorList>
    </citation>
    <scope>NUCLEOTIDE SEQUENCE [LARGE SCALE GENOMIC DNA]</scope>
    <source>
        <strain evidence="3">Ta-2019</strain>
    </source>
</reference>
<dbReference type="GO" id="GO:0005886">
    <property type="term" value="C:plasma membrane"/>
    <property type="evidence" value="ECO:0007669"/>
    <property type="project" value="TreeGrafter"/>
</dbReference>
<keyword evidence="4" id="KW-1185">Reference proteome</keyword>
<organism evidence="3 4">
    <name type="scientific">Taxus chinensis</name>
    <name type="common">Chinese yew</name>
    <name type="synonym">Taxus wallichiana var. chinensis</name>
    <dbReference type="NCBI Taxonomy" id="29808"/>
    <lineage>
        <taxon>Eukaryota</taxon>
        <taxon>Viridiplantae</taxon>
        <taxon>Streptophyta</taxon>
        <taxon>Embryophyta</taxon>
        <taxon>Tracheophyta</taxon>
        <taxon>Spermatophyta</taxon>
        <taxon>Pinopsida</taxon>
        <taxon>Pinidae</taxon>
        <taxon>Conifers II</taxon>
        <taxon>Cupressales</taxon>
        <taxon>Taxaceae</taxon>
        <taxon>Taxus</taxon>
    </lineage>
</organism>
<evidence type="ECO:0000313" key="4">
    <source>
        <dbReference type="Proteomes" id="UP000824469"/>
    </source>
</evidence>
<dbReference type="EMBL" id="JAHRHJ020000008">
    <property type="protein sequence ID" value="KAH9305773.1"/>
    <property type="molecule type" value="Genomic_DNA"/>
</dbReference>
<feature type="domain" description="SPARK" evidence="1">
    <location>
        <begin position="5"/>
        <end position="123"/>
    </location>
</feature>
<feature type="non-terminal residue" evidence="3">
    <location>
        <position position="1"/>
    </location>
</feature>
<protein>
    <recommendedName>
        <fullName evidence="5">SPARK domain-containing protein</fullName>
    </recommendedName>
</protein>
<feature type="non-terminal residue" evidence="3">
    <location>
        <position position="331"/>
    </location>
</feature>
<dbReference type="Pfam" id="PF26584">
    <property type="entry name" value="At1g61900"/>
    <property type="match status" value="1"/>
</dbReference>
<dbReference type="AlphaFoldDB" id="A0AA38FL90"/>
<sequence>SSFAPYLGNVICCPQLETMLHILVGESSKSNGLLALNATLADYCFSDVQRLLISQGANESLPSICSAQPFNLTEGSCPVKSVKEFEQTVNGSKLLVDCKTVDPVKECCNPVCQPAISEAARRLALKAPGLFSEDDVRMSPLQQTVVDDCQRVVLRWLSSQITSDKAKSVLRGLFNCNVNRVCPLDFPDPSAVARNCAHALQNQTKCCTTLDGYISGVQQQSFITNLQAIHCATSLGVMLQRRNITENIYILCHVNLKDFSLQAFGSEDAGCLLRSLPSDVTDDKSSGISFTCDLNDNIPAPWPLVPHSSTPSSCNKQINMPAFPAATSAWN</sequence>
<dbReference type="PANTHER" id="PTHR33831:SF5">
    <property type="entry name" value="OS07G0102300 PROTEIN"/>
    <property type="match status" value="1"/>
</dbReference>
<evidence type="ECO:0000313" key="3">
    <source>
        <dbReference type="EMBL" id="KAH9305773.1"/>
    </source>
</evidence>
<gene>
    <name evidence="3" type="ORF">KI387_010177</name>
</gene>
<dbReference type="InterPro" id="IPR040336">
    <property type="entry name" value="At1g61900-like"/>
</dbReference>
<dbReference type="PANTHER" id="PTHR33831">
    <property type="entry name" value="GPI-ANCHORED PROTEIN"/>
    <property type="match status" value="1"/>
</dbReference>
<evidence type="ECO:0008006" key="5">
    <source>
        <dbReference type="Google" id="ProtNLM"/>
    </source>
</evidence>
<dbReference type="Proteomes" id="UP000824469">
    <property type="component" value="Unassembled WGS sequence"/>
</dbReference>
<feature type="domain" description="At1g61900-like C-terminal" evidence="2">
    <location>
        <begin position="180"/>
        <end position="253"/>
    </location>
</feature>
<dbReference type="OMA" id="VNECCEE"/>
<evidence type="ECO:0000259" key="2">
    <source>
        <dbReference type="Pfam" id="PF26584"/>
    </source>
</evidence>